<evidence type="ECO:0000313" key="2">
    <source>
        <dbReference type="EMBL" id="MBB4702596.1"/>
    </source>
</evidence>
<dbReference type="Pfam" id="PF21848">
    <property type="entry name" value="DUF6907"/>
    <property type="match status" value="1"/>
</dbReference>
<dbReference type="Proteomes" id="UP000542210">
    <property type="component" value="Unassembled WGS sequence"/>
</dbReference>
<dbReference type="InterPro" id="IPR054202">
    <property type="entry name" value="DUF6907"/>
</dbReference>
<evidence type="ECO:0000313" key="3">
    <source>
        <dbReference type="Proteomes" id="UP000542210"/>
    </source>
</evidence>
<dbReference type="RefSeq" id="WP_184882485.1">
    <property type="nucleotide sequence ID" value="NZ_BOOV01000033.1"/>
</dbReference>
<dbReference type="AlphaFoldDB" id="A0A7W7GD34"/>
<feature type="compositionally biased region" description="Low complexity" evidence="1">
    <location>
        <begin position="1"/>
        <end position="16"/>
    </location>
</feature>
<reference evidence="2 3" key="1">
    <citation type="submission" date="2020-08" db="EMBL/GenBank/DDBJ databases">
        <title>Sequencing the genomes of 1000 actinobacteria strains.</title>
        <authorList>
            <person name="Klenk H.-P."/>
        </authorList>
    </citation>
    <scope>NUCLEOTIDE SEQUENCE [LARGE SCALE GENOMIC DNA]</scope>
    <source>
        <strain evidence="2 3">DSM 45784</strain>
    </source>
</reference>
<proteinExistence type="predicted"/>
<evidence type="ECO:0000256" key="1">
    <source>
        <dbReference type="SAM" id="MobiDB-lite"/>
    </source>
</evidence>
<gene>
    <name evidence="2" type="ORF">BJ982_004140</name>
</gene>
<dbReference type="EMBL" id="JACHND010000001">
    <property type="protein sequence ID" value="MBB4702596.1"/>
    <property type="molecule type" value="Genomic_DNA"/>
</dbReference>
<organism evidence="2 3">
    <name type="scientific">Sphaerisporangium siamense</name>
    <dbReference type="NCBI Taxonomy" id="795645"/>
    <lineage>
        <taxon>Bacteria</taxon>
        <taxon>Bacillati</taxon>
        <taxon>Actinomycetota</taxon>
        <taxon>Actinomycetes</taxon>
        <taxon>Streptosporangiales</taxon>
        <taxon>Streptosporangiaceae</taxon>
        <taxon>Sphaerisporangium</taxon>
    </lineage>
</organism>
<keyword evidence="3" id="KW-1185">Reference proteome</keyword>
<sequence length="135" mass="14379">MSRPGGPSSFPGGPRRAVLPDLPSTGPAAVPLPEGADAAVPPGPSSCPDWCEGHYDDDIPGVHRGQLRRVPLLFAGRHAMLFTDLVQCPGEEGPRIHLRVDERPLVQLTPGEASRLGIDLVVLGDQARAERDRRG</sequence>
<feature type="region of interest" description="Disordered" evidence="1">
    <location>
        <begin position="1"/>
        <end position="44"/>
    </location>
</feature>
<accession>A0A7W7GD34</accession>
<protein>
    <submittedName>
        <fullName evidence="2">Uncharacterized protein</fullName>
    </submittedName>
</protein>
<comment type="caution">
    <text evidence="2">The sequence shown here is derived from an EMBL/GenBank/DDBJ whole genome shotgun (WGS) entry which is preliminary data.</text>
</comment>
<name>A0A7W7GD34_9ACTN</name>